<evidence type="ECO:0000313" key="3">
    <source>
        <dbReference type="EMBL" id="MBI3015233.1"/>
    </source>
</evidence>
<dbReference type="InterPro" id="IPR014710">
    <property type="entry name" value="RmlC-like_jellyroll"/>
</dbReference>
<evidence type="ECO:0000259" key="2">
    <source>
        <dbReference type="Pfam" id="PF07883"/>
    </source>
</evidence>
<gene>
    <name evidence="3" type="ORF">HYY65_09285</name>
</gene>
<reference evidence="3" key="1">
    <citation type="submission" date="2020-07" db="EMBL/GenBank/DDBJ databases">
        <title>Huge and variable diversity of episymbiotic CPR bacteria and DPANN archaea in groundwater ecosystems.</title>
        <authorList>
            <person name="He C.Y."/>
            <person name="Keren R."/>
            <person name="Whittaker M."/>
            <person name="Farag I.F."/>
            <person name="Doudna J."/>
            <person name="Cate J.H.D."/>
            <person name="Banfield J.F."/>
        </authorList>
    </citation>
    <scope>NUCLEOTIDE SEQUENCE</scope>
    <source>
        <strain evidence="3">NC_groundwater_717_Ag_S-0.2um_59_8</strain>
    </source>
</reference>
<name>A0A932M0M2_UNCTE</name>
<feature type="domain" description="Cupin type-2" evidence="2">
    <location>
        <begin position="33"/>
        <end position="100"/>
    </location>
</feature>
<dbReference type="Gene3D" id="2.60.120.10">
    <property type="entry name" value="Jelly Rolls"/>
    <property type="match status" value="1"/>
</dbReference>
<evidence type="ECO:0000256" key="1">
    <source>
        <dbReference type="ARBA" id="ARBA00022723"/>
    </source>
</evidence>
<dbReference type="EMBL" id="JACPSX010000176">
    <property type="protein sequence ID" value="MBI3015233.1"/>
    <property type="molecule type" value="Genomic_DNA"/>
</dbReference>
<dbReference type="InterPro" id="IPR051610">
    <property type="entry name" value="GPI/OXD"/>
</dbReference>
<proteinExistence type="predicted"/>
<accession>A0A932M0M2</accession>
<organism evidence="3 4">
    <name type="scientific">Tectimicrobiota bacterium</name>
    <dbReference type="NCBI Taxonomy" id="2528274"/>
    <lineage>
        <taxon>Bacteria</taxon>
        <taxon>Pseudomonadati</taxon>
        <taxon>Nitrospinota/Tectimicrobiota group</taxon>
        <taxon>Candidatus Tectimicrobiota</taxon>
    </lineage>
</organism>
<dbReference type="SUPFAM" id="SSF51182">
    <property type="entry name" value="RmlC-like cupins"/>
    <property type="match status" value="1"/>
</dbReference>
<evidence type="ECO:0000313" key="4">
    <source>
        <dbReference type="Proteomes" id="UP000741360"/>
    </source>
</evidence>
<dbReference type="InterPro" id="IPR011051">
    <property type="entry name" value="RmlC_Cupin_sf"/>
</dbReference>
<dbReference type="Proteomes" id="UP000741360">
    <property type="component" value="Unassembled WGS sequence"/>
</dbReference>
<dbReference type="PANTHER" id="PTHR35848">
    <property type="entry name" value="OXALATE-BINDING PROTEIN"/>
    <property type="match status" value="1"/>
</dbReference>
<dbReference type="InterPro" id="IPR013096">
    <property type="entry name" value="Cupin_2"/>
</dbReference>
<comment type="caution">
    <text evidence="3">The sequence shown here is derived from an EMBL/GenBank/DDBJ whole genome shotgun (WGS) entry which is preliminary data.</text>
</comment>
<protein>
    <submittedName>
        <fullName evidence="3">Cupin domain-containing protein</fullName>
    </submittedName>
</protein>
<keyword evidence="1" id="KW-0479">Metal-binding</keyword>
<dbReference type="Pfam" id="PF07883">
    <property type="entry name" value="Cupin_2"/>
    <property type="match status" value="1"/>
</dbReference>
<dbReference type="CDD" id="cd06122">
    <property type="entry name" value="cupin_TTHA0104"/>
    <property type="match status" value="1"/>
</dbReference>
<dbReference type="PANTHER" id="PTHR35848:SF6">
    <property type="entry name" value="CUPIN TYPE-2 DOMAIN-CONTAINING PROTEIN"/>
    <property type="match status" value="1"/>
</dbReference>
<sequence>MDHRKVEGLKSFSQEKLNKVALFSSERSMTDLYCVLPGQSQKPHVHEASDKVFYVISGKGTFTIGGEEAVLSPGELTIARPGENHALANRGSEPLLVLVFMAPRP</sequence>
<dbReference type="AlphaFoldDB" id="A0A932M0M2"/>
<dbReference type="GO" id="GO:0046872">
    <property type="term" value="F:metal ion binding"/>
    <property type="evidence" value="ECO:0007669"/>
    <property type="project" value="UniProtKB-KW"/>
</dbReference>